<keyword evidence="3" id="KW-1185">Reference proteome</keyword>
<evidence type="ECO:0000313" key="3">
    <source>
        <dbReference type="Proteomes" id="UP000054560"/>
    </source>
</evidence>
<sequence length="573" mass="65535">MSVSEDSENIRRTRGEIEEAREEAKQRDARLAFDAAYTEYLLIAEPLVEFYKEHDFFKNFKIAPVSEQYFVPNTLPVPISSDIVQTLSRSFQDKPISAEEKELLKTPTDVMRFRSAMVNGLYIGMDGLPYVFNVHNANKPTLGKLNRVMLNGRSYKFNWKSAAVRPFFSPSREDYDDRLMYIHSNGTMFRVAKGNMLNGIQTYRWIKIPVEASCGDTKVGSKPNEINFTTKGCTHADFREFSRRHHKSSDKSRTFALDWRETQFGKNGGMIVARMIRDEDIEDDLEKLAAASLYPDMYTRDFTARPIQHSLDFTDPNADFKKSREMSRLYRSVRLGKSMIPPSLDGNIIKAGTLDLTPGGDMMVLQKRSRPDKTPYLKWMKVRHLKIKLTRDQAIVRFAVDDVVSEQKLKLTPEVRDKLERFVDSPKYFLQHKTKPRAQSQRTTKKSAVLGTKVKASEVSRKLKTGCKPTVADNMNLEPNQYANVLTSPNSLRSHMRIDDLTSDIQVNIEEQKKTSLKLSKCRRDIVPPKSPKPRRAGSQARIASRGESSSRRSQSSPLPESAEDDESVTDFN</sequence>
<reference evidence="2 3" key="1">
    <citation type="submission" date="2011-02" db="EMBL/GenBank/DDBJ databases">
        <title>The Genome Sequence of Sphaeroforma arctica JP610.</title>
        <authorList>
            <consortium name="The Broad Institute Genome Sequencing Platform"/>
            <person name="Russ C."/>
            <person name="Cuomo C."/>
            <person name="Young S.K."/>
            <person name="Zeng Q."/>
            <person name="Gargeya S."/>
            <person name="Alvarado L."/>
            <person name="Berlin A."/>
            <person name="Chapman S.B."/>
            <person name="Chen Z."/>
            <person name="Freedman E."/>
            <person name="Gellesch M."/>
            <person name="Goldberg J."/>
            <person name="Griggs A."/>
            <person name="Gujja S."/>
            <person name="Heilman E."/>
            <person name="Heiman D."/>
            <person name="Howarth C."/>
            <person name="Mehta T."/>
            <person name="Neiman D."/>
            <person name="Pearson M."/>
            <person name="Roberts A."/>
            <person name="Saif S."/>
            <person name="Shea T."/>
            <person name="Shenoy N."/>
            <person name="Sisk P."/>
            <person name="Stolte C."/>
            <person name="Sykes S."/>
            <person name="White J."/>
            <person name="Yandava C."/>
            <person name="Burger G."/>
            <person name="Gray M.W."/>
            <person name="Holland P.W.H."/>
            <person name="King N."/>
            <person name="Lang F.B.F."/>
            <person name="Roger A.J."/>
            <person name="Ruiz-Trillo I."/>
            <person name="Haas B."/>
            <person name="Nusbaum C."/>
            <person name="Birren B."/>
        </authorList>
    </citation>
    <scope>NUCLEOTIDE SEQUENCE [LARGE SCALE GENOMIC DNA]</scope>
    <source>
        <strain evidence="2 3">JP610</strain>
    </source>
</reference>
<feature type="region of interest" description="Disordered" evidence="1">
    <location>
        <begin position="523"/>
        <end position="573"/>
    </location>
</feature>
<protein>
    <submittedName>
        <fullName evidence="2">Uncharacterized protein</fullName>
    </submittedName>
</protein>
<dbReference type="GeneID" id="25900607"/>
<feature type="compositionally biased region" description="Basic and acidic residues" evidence="1">
    <location>
        <begin position="8"/>
        <end position="21"/>
    </location>
</feature>
<gene>
    <name evidence="2" type="ORF">SARC_00103</name>
</gene>
<name>A0A0L0GG83_9EUKA</name>
<organism evidence="2 3">
    <name type="scientific">Sphaeroforma arctica JP610</name>
    <dbReference type="NCBI Taxonomy" id="667725"/>
    <lineage>
        <taxon>Eukaryota</taxon>
        <taxon>Ichthyosporea</taxon>
        <taxon>Ichthyophonida</taxon>
        <taxon>Sphaeroforma</taxon>
    </lineage>
</organism>
<feature type="compositionally biased region" description="Low complexity" evidence="1">
    <location>
        <begin position="546"/>
        <end position="557"/>
    </location>
</feature>
<feature type="region of interest" description="Disordered" evidence="1">
    <location>
        <begin position="1"/>
        <end position="21"/>
    </location>
</feature>
<dbReference type="Proteomes" id="UP000054560">
    <property type="component" value="Unassembled WGS sequence"/>
</dbReference>
<proteinExistence type="predicted"/>
<feature type="compositionally biased region" description="Acidic residues" evidence="1">
    <location>
        <begin position="562"/>
        <end position="573"/>
    </location>
</feature>
<dbReference type="RefSeq" id="XP_014161748.1">
    <property type="nucleotide sequence ID" value="XM_014306273.1"/>
</dbReference>
<evidence type="ECO:0000313" key="2">
    <source>
        <dbReference type="EMBL" id="KNC87846.1"/>
    </source>
</evidence>
<dbReference type="AlphaFoldDB" id="A0A0L0GG83"/>
<dbReference type="EMBL" id="KQ241598">
    <property type="protein sequence ID" value="KNC87846.1"/>
    <property type="molecule type" value="Genomic_DNA"/>
</dbReference>
<evidence type="ECO:0000256" key="1">
    <source>
        <dbReference type="SAM" id="MobiDB-lite"/>
    </source>
</evidence>
<accession>A0A0L0GG83</accession>